<reference evidence="2" key="1">
    <citation type="submission" date="2022-03" db="EMBL/GenBank/DDBJ databases">
        <authorList>
            <person name="Alioto T."/>
            <person name="Alioto T."/>
            <person name="Gomez Garrido J."/>
        </authorList>
    </citation>
    <scope>NUCLEOTIDE SEQUENCE</scope>
</reference>
<gene>
    <name evidence="2" type="ORF">PECUL_23A008674</name>
</gene>
<dbReference type="Proteomes" id="UP001295444">
    <property type="component" value="Chromosome 05"/>
</dbReference>
<dbReference type="AlphaFoldDB" id="A0AAD1S6L9"/>
<name>A0AAD1S6L9_PELCU</name>
<evidence type="ECO:0000256" key="1">
    <source>
        <dbReference type="SAM" id="MobiDB-lite"/>
    </source>
</evidence>
<protein>
    <submittedName>
        <fullName evidence="2">Uncharacterized protein</fullName>
    </submittedName>
</protein>
<dbReference type="EMBL" id="OW240916">
    <property type="protein sequence ID" value="CAH2293804.1"/>
    <property type="molecule type" value="Genomic_DNA"/>
</dbReference>
<feature type="region of interest" description="Disordered" evidence="1">
    <location>
        <begin position="1"/>
        <end position="25"/>
    </location>
</feature>
<sequence>MATREKHTASPPTSPAPSEYSNVSQDTSLEADIKALLKNLPSRADLAAML</sequence>
<organism evidence="2 3">
    <name type="scientific">Pelobates cultripes</name>
    <name type="common">Western spadefoot toad</name>
    <dbReference type="NCBI Taxonomy" id="61616"/>
    <lineage>
        <taxon>Eukaryota</taxon>
        <taxon>Metazoa</taxon>
        <taxon>Chordata</taxon>
        <taxon>Craniata</taxon>
        <taxon>Vertebrata</taxon>
        <taxon>Euteleostomi</taxon>
        <taxon>Amphibia</taxon>
        <taxon>Batrachia</taxon>
        <taxon>Anura</taxon>
        <taxon>Pelobatoidea</taxon>
        <taxon>Pelobatidae</taxon>
        <taxon>Pelobates</taxon>
    </lineage>
</organism>
<keyword evidence="3" id="KW-1185">Reference proteome</keyword>
<proteinExistence type="predicted"/>
<evidence type="ECO:0000313" key="2">
    <source>
        <dbReference type="EMBL" id="CAH2293804.1"/>
    </source>
</evidence>
<evidence type="ECO:0000313" key="3">
    <source>
        <dbReference type="Proteomes" id="UP001295444"/>
    </source>
</evidence>
<feature type="non-terminal residue" evidence="2">
    <location>
        <position position="50"/>
    </location>
</feature>
<accession>A0AAD1S6L9</accession>